<reference evidence="2 3" key="1">
    <citation type="submission" date="2020-08" db="EMBL/GenBank/DDBJ databases">
        <title>Acidobacteriota in marine sediments use diverse sulfur dissimilation pathways.</title>
        <authorList>
            <person name="Wasmund K."/>
        </authorList>
    </citation>
    <scope>NUCLEOTIDE SEQUENCE [LARGE SCALE GENOMIC DNA]</scope>
    <source>
        <strain evidence="2">MAG AM3-A</strain>
    </source>
</reference>
<dbReference type="InterPro" id="IPR002591">
    <property type="entry name" value="Phosphodiest/P_Trfase"/>
</dbReference>
<dbReference type="Pfam" id="PF01663">
    <property type="entry name" value="Phosphodiest"/>
    <property type="match status" value="1"/>
</dbReference>
<evidence type="ECO:0000256" key="1">
    <source>
        <dbReference type="SAM" id="Phobius"/>
    </source>
</evidence>
<feature type="transmembrane region" description="Helical" evidence="1">
    <location>
        <begin position="7"/>
        <end position="25"/>
    </location>
</feature>
<gene>
    <name evidence="2" type="ORF">IFJ97_03145</name>
</gene>
<dbReference type="Gene3D" id="3.40.720.10">
    <property type="entry name" value="Alkaline Phosphatase, subunit A"/>
    <property type="match status" value="1"/>
</dbReference>
<name>A0A8J6Y088_9BACT</name>
<evidence type="ECO:0000313" key="2">
    <source>
        <dbReference type="EMBL" id="MBD3870341.1"/>
    </source>
</evidence>
<sequence length="528" mass="57234">MKLHTWIDALGTGAATGLIAEVLVLRMNPEVTQTMHGVLVGIPLWASWGMLMVGVPLLIGLAVFDRFRPKAERWLAPVLFTILFVVAAVLTAVNAKLHAQLLSGPAHRVLVQDSVGWGIAAILAVAAAGAVRRIGSGRGWRIAFSIVMVALPVVRLTTSPTPPRQYLEVEPQPLGVPSRKLLVIGLEGLDAKVLLADAASASYPHLARLREEGARAPLTPHRPYLRWALWTSVATGTYPGRHGVKAHRGWDLPLVFSETLRLLPWTPEGSRMILPWGLSKLVPPPPATVAPLWSRLEISGVTTKVIGWPGSWGDDSSIQTEVVDGVGAGLEPSIRASLEAALEPLPERRSRIWSAIVRDQTRVELAVDALEADVGNVWIHFDTLSLARRYHEPLRPRHTRERLFLELVMELVDGQLGELLRAADDQTLIAVVSPFGLAPPGPFERIKRLFGGGESWHTSAEGSTEGLFILLGEGVDSGRRVSSVNPPDVAPTLCYLLGLPVAQYMEGSVVVNAVTPSFLAEHPLRVVD</sequence>
<feature type="transmembrane region" description="Helical" evidence="1">
    <location>
        <begin position="76"/>
        <end position="95"/>
    </location>
</feature>
<feature type="transmembrane region" description="Helical" evidence="1">
    <location>
        <begin position="45"/>
        <end position="64"/>
    </location>
</feature>
<organism evidence="2 3">
    <name type="scientific">Candidatus Sulfomarinibacter kjeldsenii</name>
    <dbReference type="NCBI Taxonomy" id="2885994"/>
    <lineage>
        <taxon>Bacteria</taxon>
        <taxon>Pseudomonadati</taxon>
        <taxon>Acidobacteriota</taxon>
        <taxon>Thermoanaerobaculia</taxon>
        <taxon>Thermoanaerobaculales</taxon>
        <taxon>Candidatus Sulfomarinibacteraceae</taxon>
        <taxon>Candidatus Sulfomarinibacter</taxon>
    </lineage>
</organism>
<dbReference type="InterPro" id="IPR017850">
    <property type="entry name" value="Alkaline_phosphatase_core_sf"/>
</dbReference>
<accession>A0A8J6Y088</accession>
<keyword evidence="1" id="KW-0472">Membrane</keyword>
<dbReference type="Proteomes" id="UP000598633">
    <property type="component" value="Unassembled WGS sequence"/>
</dbReference>
<evidence type="ECO:0000313" key="3">
    <source>
        <dbReference type="Proteomes" id="UP000598633"/>
    </source>
</evidence>
<keyword evidence="1" id="KW-0812">Transmembrane</keyword>
<protein>
    <submittedName>
        <fullName evidence="2">Alkaline phosphatase family protein</fullName>
    </submittedName>
</protein>
<dbReference type="EMBL" id="JACXWA010000055">
    <property type="protein sequence ID" value="MBD3870341.1"/>
    <property type="molecule type" value="Genomic_DNA"/>
</dbReference>
<dbReference type="AlphaFoldDB" id="A0A8J6Y088"/>
<feature type="transmembrane region" description="Helical" evidence="1">
    <location>
        <begin position="115"/>
        <end position="132"/>
    </location>
</feature>
<comment type="caution">
    <text evidence="2">The sequence shown here is derived from an EMBL/GenBank/DDBJ whole genome shotgun (WGS) entry which is preliminary data.</text>
</comment>
<dbReference type="SUPFAM" id="SSF53649">
    <property type="entry name" value="Alkaline phosphatase-like"/>
    <property type="match status" value="1"/>
</dbReference>
<proteinExistence type="predicted"/>
<keyword evidence="1" id="KW-1133">Transmembrane helix</keyword>